<evidence type="ECO:0000313" key="1">
    <source>
        <dbReference type="EMBL" id="KKL15418.1"/>
    </source>
</evidence>
<comment type="caution">
    <text evidence="1">The sequence shown here is derived from an EMBL/GenBank/DDBJ whole genome shotgun (WGS) entry which is preliminary data.</text>
</comment>
<dbReference type="Gene3D" id="1.10.3230.30">
    <property type="entry name" value="Phage gp6-like head-tail connector protein"/>
    <property type="match status" value="1"/>
</dbReference>
<name>A0A0F9DU46_9ZZZZ</name>
<organism evidence="1">
    <name type="scientific">marine sediment metagenome</name>
    <dbReference type="NCBI Taxonomy" id="412755"/>
    <lineage>
        <taxon>unclassified sequences</taxon>
        <taxon>metagenomes</taxon>
        <taxon>ecological metagenomes</taxon>
    </lineage>
</organism>
<dbReference type="InterPro" id="IPR011738">
    <property type="entry name" value="Phage_CHP"/>
</dbReference>
<evidence type="ECO:0008006" key="2">
    <source>
        <dbReference type="Google" id="ProtNLM"/>
    </source>
</evidence>
<proteinExistence type="predicted"/>
<accession>A0A0F9DU46</accession>
<dbReference type="NCBIfam" id="TIGR02215">
    <property type="entry name" value="phage_chp_gp8"/>
    <property type="match status" value="1"/>
</dbReference>
<dbReference type="EMBL" id="LAZR01040071">
    <property type="protein sequence ID" value="KKL15418.1"/>
    <property type="molecule type" value="Genomic_DNA"/>
</dbReference>
<gene>
    <name evidence="1" type="ORF">LCGC14_2505800</name>
</gene>
<protein>
    <recommendedName>
        <fullName evidence="2">Phage gp6-like head-tail connector protein</fullName>
    </recommendedName>
</protein>
<sequence>MTTETARARASAAAGRTRPTDPVLYELVTPGAGPVRLKDAKAYLKVDNKSDDFVVRSLLLAVVQYAEKYTGRDFRANGWKLLLDGFEDRICLRRSPVASVTQVQYTLAGTLTTIAATVYYLKKGPQWSEVLLLDEQEWPSDGDDVETTNEHTIEITFATAVPALLEEARSAMLRHLAYLYQNRGDCSSEEAARRSGATEMYDHFRVARL</sequence>
<reference evidence="1" key="1">
    <citation type="journal article" date="2015" name="Nature">
        <title>Complex archaea that bridge the gap between prokaryotes and eukaryotes.</title>
        <authorList>
            <person name="Spang A."/>
            <person name="Saw J.H."/>
            <person name="Jorgensen S.L."/>
            <person name="Zaremba-Niedzwiedzka K."/>
            <person name="Martijn J."/>
            <person name="Lind A.E."/>
            <person name="van Eijk R."/>
            <person name="Schleper C."/>
            <person name="Guy L."/>
            <person name="Ettema T.J."/>
        </authorList>
    </citation>
    <scope>NUCLEOTIDE SEQUENCE</scope>
</reference>
<dbReference type="AlphaFoldDB" id="A0A0F9DU46"/>
<dbReference type="CDD" id="cd08054">
    <property type="entry name" value="gp6"/>
    <property type="match status" value="1"/>
</dbReference>